<feature type="compositionally biased region" description="Basic and acidic residues" evidence="1">
    <location>
        <begin position="826"/>
        <end position="889"/>
    </location>
</feature>
<feature type="compositionally biased region" description="Acidic residues" evidence="1">
    <location>
        <begin position="728"/>
        <end position="825"/>
    </location>
</feature>
<sequence>MSDIYKVCELNENNDISRYTVFYGETDLDIDKLFNDDPNNSLFKDLFSKSELDMISNKNIPVLFTSQSIYSDDTILNIKKKIINSYSNEISFDEIYLFTKQIQQFNNISVFESLSHNNYFPITQDILLQFLSNLNNFSIPKTFKIKDKYEFNDIIDLNIPDMVLVNIPLGQHIITGNDIYNYSINPFNLISFTKILNSYSDNIISTNNKELLLSNGFIHENNIYLCNAQNILQNAVNKNISEKITSQIYLSYLYEKNIDNMTKLKEERLSLLESNKQLINKHFFKQVENISLFYDIYKSRKTELPYIQQGIKKIEFIIHQPYHFNLPLETVFKLIHANKLLPFIKYNPSKKKENIYRLYCNKISKNDKKIPYLSKSQIFKLIKNIKGSKKVSCYIEFPHQDDVVPIILQFDSNANIIISSEFKNAITIPNLNKLFQDAINPIIKIIQEYISTSGYKIKSFDSIHDPNIEIKGINYNAYISIEKNINLNSIIGCVSSVFNILVGELQKGIVLRYKRVDNFNEMESIDAFIVELLNRSNEDDDIISAVVDNFQLTPNEAKLKIAELLNSLQVVQNLGKKSLKIRNNPGFLTKITQDQFKQNIMIEMENINNIFYLNTIPIYIDSIIRITQFPETSNIPISTIDSLCKIKSIDSEEDFKEIIAPSEKPITENIPVGIIAEDLTFGKTAEKSKDKSINVMDFLFEDDDDDDDDEEDDELSESEIEMKGGIDSDSDDEGVDVDIDNDSDDEGVDVDIDNDSDDEGVDVDIGNDSDDEGVDVDIGNDSDDEGVDVDIGNDSDDEGVDVDIGNDSDDEGVDVDIDNDSDNEDDYLKEKTPSLVKEKTPSPIKEKTPSPIKEKTSSPIKEKTSSPIKEKTPSPIKEKTPSPIKEKTPSPKKVIVSKKLKKLSIQDNKLNKDITGMRVADPNPFFREMSEKDPVLFIKEQDGKYNAYSRTCPWNKRRQPVILTDKEKEVIDKEHPGSYEHAIKYGSSPDKQYWYICPRYWDLKRKVSLTEEEVKSGKYGNIIPNDAKVVPPGANIWEFKGKEHLGKDGKYTTHNPGFLKEDAHPDGLCVPCCFKNWDKRSQIERREKCLKDDDTKLKKDSLEIKSKLQQLDEYIKGPDKFPLQQGRFGYLPFIIQSFIGIDNKNCQISAVNTNLKKDYPCYLRAGVENNKNKSFICVLADIYSSYNENNILSSVEFTNKLISILTLDIFGEIQNGNLITLFKNDEKINLDSITDDNIINSKLYSKLKETNKEQLMTIIGSYKNFIKYLSEKDSLVNYEYIWDLVSMKNKNLFPSGINIIILDLPQDDITANINIICPSNFYSINKFDDKKETVIIIKKYEYYEPVYIVIDKGKTASSSYRTTKLFNEKIMNTIPNLKNIKTTIKDIYNSMCKPLPSVLNIAEKYNFKTIKFKRNLMIEEIINILDKYQLPVLFLVLNFDNKVIGVITEINSIKGFIPSFPSQILDYPLIYFDDDDKMNLKNFEETISFLNEVRRVTENKILCNPLVKVLEDKLIVGLLTETNQFIELIEPEQNIDITIKETIDDENFYQVNKETQLSKKIDEERIIFVKKIKIETDIYNKFRNKLKYLLSDYSNKDIREKIEKISNAKYILYYNQLEILINEIELLMKSQVKFISSEELNIFEKDMSVDDILIIPKLNLMNNLDNKKIYYSKIADELIRYNRIKMFMFEPKVFLSFSDIKYNLNEDEIILLQSLLTQEYFDDLIPRETNNYLSYNTYDTVEPNTSIPYSNDYIKENDIKENNKNKIKEAIGLQDKELKLTNLNCKYEIKDVWSKLLLKFRGGFKEINFGYESYNCSFDVGLTILNNFIPSETFSIKKIKEILVEEYEKLLIDNKKKIIDIVSYYGKVSDDKKIETGGNTMSELIMDTDYSLNVFDLLILSNKYNIPITLISPKVFKENKKEYMSLNINKDITYIVRSPVFNKYRRIVPKYKLLIDKNKEALIEIKNIPNENIRNEIRNQNNTLLSLLKSFVKDDEEYKKGGKLKNKLKLT</sequence>
<feature type="compositionally biased region" description="Acidic residues" evidence="1">
    <location>
        <begin position="700"/>
        <end position="719"/>
    </location>
</feature>
<proteinExistence type="predicted"/>
<evidence type="ECO:0000256" key="1">
    <source>
        <dbReference type="SAM" id="MobiDB-lite"/>
    </source>
</evidence>
<protein>
    <submittedName>
        <fullName evidence="2">Uncharacterized protein</fullName>
    </submittedName>
</protein>
<dbReference type="EMBL" id="MN739423">
    <property type="protein sequence ID" value="QHT04066.1"/>
    <property type="molecule type" value="Genomic_DNA"/>
</dbReference>
<feature type="region of interest" description="Disordered" evidence="1">
    <location>
        <begin position="700"/>
        <end position="893"/>
    </location>
</feature>
<organism evidence="2">
    <name type="scientific">viral metagenome</name>
    <dbReference type="NCBI Taxonomy" id="1070528"/>
    <lineage>
        <taxon>unclassified sequences</taxon>
        <taxon>metagenomes</taxon>
        <taxon>organismal metagenomes</taxon>
    </lineage>
</organism>
<accession>A0A6C0CH15</accession>
<reference evidence="2" key="1">
    <citation type="journal article" date="2020" name="Nature">
        <title>Giant virus diversity and host interactions through global metagenomics.</title>
        <authorList>
            <person name="Schulz F."/>
            <person name="Roux S."/>
            <person name="Paez-Espino D."/>
            <person name="Jungbluth S."/>
            <person name="Walsh D.A."/>
            <person name="Denef V.J."/>
            <person name="McMahon K.D."/>
            <person name="Konstantinidis K.T."/>
            <person name="Eloe-Fadrosh E.A."/>
            <person name="Kyrpides N.C."/>
            <person name="Woyke T."/>
        </authorList>
    </citation>
    <scope>NUCLEOTIDE SEQUENCE</scope>
    <source>
        <strain evidence="2">GVMAG-M-3300021185-45</strain>
    </source>
</reference>
<name>A0A6C0CH15_9ZZZZ</name>
<evidence type="ECO:0000313" key="2">
    <source>
        <dbReference type="EMBL" id="QHT04066.1"/>
    </source>
</evidence>